<dbReference type="InterPro" id="IPR011009">
    <property type="entry name" value="Kinase-like_dom_sf"/>
</dbReference>
<name>A0A563EJG5_9PSEU</name>
<dbReference type="Gene3D" id="3.90.1200.10">
    <property type="match status" value="1"/>
</dbReference>
<gene>
    <name evidence="2" type="ORF">FKR81_33710</name>
</gene>
<keyword evidence="3" id="KW-1185">Reference proteome</keyword>
<dbReference type="Proteomes" id="UP000316639">
    <property type="component" value="Unassembled WGS sequence"/>
</dbReference>
<dbReference type="GO" id="GO:0004672">
    <property type="term" value="F:protein kinase activity"/>
    <property type="evidence" value="ECO:0007669"/>
    <property type="project" value="InterPro"/>
</dbReference>
<dbReference type="Pfam" id="PF01636">
    <property type="entry name" value="APH"/>
    <property type="match status" value="1"/>
</dbReference>
<dbReference type="GO" id="GO:0005524">
    <property type="term" value="F:ATP binding"/>
    <property type="evidence" value="ECO:0007669"/>
    <property type="project" value="InterPro"/>
</dbReference>
<reference evidence="2 3" key="1">
    <citation type="submission" date="2019-07" db="EMBL/GenBank/DDBJ databases">
        <title>Lentzea xizangensis sp. nov., isolated from Qinghai-Tibetan Plateau Soils.</title>
        <authorList>
            <person name="Huang J."/>
        </authorList>
    </citation>
    <scope>NUCLEOTIDE SEQUENCE [LARGE SCALE GENOMIC DNA]</scope>
    <source>
        <strain evidence="2 3">FXJ1.1311</strain>
    </source>
</reference>
<keyword evidence="2" id="KW-0808">Transferase</keyword>
<accession>A0A563EJG5</accession>
<dbReference type="AlphaFoldDB" id="A0A563EJG5"/>
<evidence type="ECO:0000259" key="1">
    <source>
        <dbReference type="PROSITE" id="PS50011"/>
    </source>
</evidence>
<proteinExistence type="predicted"/>
<dbReference type="InterPro" id="IPR002575">
    <property type="entry name" value="Aminoglycoside_PTrfase"/>
</dbReference>
<dbReference type="SUPFAM" id="SSF56112">
    <property type="entry name" value="Protein kinase-like (PK-like)"/>
    <property type="match status" value="1"/>
</dbReference>
<dbReference type="EMBL" id="VOBR01000028">
    <property type="protein sequence ID" value="TWP47008.1"/>
    <property type="molecule type" value="Genomic_DNA"/>
</dbReference>
<dbReference type="OrthoDB" id="5490445at2"/>
<comment type="caution">
    <text evidence="2">The sequence shown here is derived from an EMBL/GenBank/DDBJ whole genome shotgun (WGS) entry which is preliminary data.</text>
</comment>
<evidence type="ECO:0000313" key="2">
    <source>
        <dbReference type="EMBL" id="TWP47008.1"/>
    </source>
</evidence>
<dbReference type="PROSITE" id="PS50011">
    <property type="entry name" value="PROTEIN_KINASE_DOM"/>
    <property type="match status" value="1"/>
</dbReference>
<dbReference type="PANTHER" id="PTHR21310">
    <property type="entry name" value="AMINOGLYCOSIDE PHOSPHOTRANSFERASE-RELATED-RELATED"/>
    <property type="match status" value="1"/>
</dbReference>
<feature type="domain" description="Protein kinase" evidence="1">
    <location>
        <begin position="19"/>
        <end position="305"/>
    </location>
</feature>
<organism evidence="2 3">
    <name type="scientific">Lentzea tibetensis</name>
    <dbReference type="NCBI Taxonomy" id="2591470"/>
    <lineage>
        <taxon>Bacteria</taxon>
        <taxon>Bacillati</taxon>
        <taxon>Actinomycetota</taxon>
        <taxon>Actinomycetes</taxon>
        <taxon>Pseudonocardiales</taxon>
        <taxon>Pseudonocardiaceae</taxon>
        <taxon>Lentzea</taxon>
    </lineage>
</organism>
<sequence>MTDAWKLIELLRAAGVPGPVEVHEIGGGTFNSTYRVAAGDRRWVLKVAPKAGGLSYEHDLLSTEAAFYRAAAGVLPVPEVVHLDTAKEIVPSDWLLMTECPGVNWFEHAEQLAPHRGALRSQLGATVARLHRVTGTAFGYPQGERAPDWPTAFTSMMTAVLDDAAFYGVDLPVSADRVRGVLTAARETLAEVREPVLVHFDLWPGNVLVDGDRITGIVDGERSFWGDPLADMPSLGLFGLIEDDADFLAGYHLDLTSSARIRLDLYRAYLYLIMTVEATPRGTTGGPLNQLVHAHLRDAVERLER</sequence>
<dbReference type="PANTHER" id="PTHR21310:SF15">
    <property type="entry name" value="AMINOGLYCOSIDE PHOSPHOTRANSFERASE DOMAIN-CONTAINING PROTEIN"/>
    <property type="match status" value="1"/>
</dbReference>
<evidence type="ECO:0000313" key="3">
    <source>
        <dbReference type="Proteomes" id="UP000316639"/>
    </source>
</evidence>
<dbReference type="InterPro" id="IPR051678">
    <property type="entry name" value="AGP_Transferase"/>
</dbReference>
<dbReference type="RefSeq" id="WP_146358280.1">
    <property type="nucleotide sequence ID" value="NZ_VOBR01000028.1"/>
</dbReference>
<dbReference type="InterPro" id="IPR000719">
    <property type="entry name" value="Prot_kinase_dom"/>
</dbReference>
<protein>
    <submittedName>
        <fullName evidence="2">Phosphotransferase</fullName>
    </submittedName>
</protein>
<dbReference type="Gene3D" id="3.30.200.20">
    <property type="entry name" value="Phosphorylase Kinase, domain 1"/>
    <property type="match status" value="1"/>
</dbReference>